<dbReference type="Pfam" id="PF02441">
    <property type="entry name" value="Flavoprotein"/>
    <property type="match status" value="1"/>
</dbReference>
<dbReference type="KEGG" id="iag:Igag_0279"/>
<dbReference type="InterPro" id="IPR003382">
    <property type="entry name" value="Flavoprotein"/>
</dbReference>
<dbReference type="Gene3D" id="3.30.70.20">
    <property type="match status" value="1"/>
</dbReference>
<feature type="domain" description="4Fe-4S ferredoxin-type" evidence="1">
    <location>
        <begin position="174"/>
        <end position="203"/>
    </location>
</feature>
<evidence type="ECO:0000259" key="1">
    <source>
        <dbReference type="PROSITE" id="PS51379"/>
    </source>
</evidence>
<accession>E0SQQ3</accession>
<dbReference type="AlphaFoldDB" id="E0SQQ3"/>
<dbReference type="Gene3D" id="3.40.50.1950">
    <property type="entry name" value="Flavin prenyltransferase-like"/>
    <property type="match status" value="1"/>
</dbReference>
<dbReference type="PROSITE" id="PS00198">
    <property type="entry name" value="4FE4S_FER_1"/>
    <property type="match status" value="1"/>
</dbReference>
<dbReference type="InterPro" id="IPR036551">
    <property type="entry name" value="Flavin_trans-like"/>
</dbReference>
<dbReference type="InterPro" id="IPR017900">
    <property type="entry name" value="4Fe4S_Fe_S_CS"/>
</dbReference>
<dbReference type="STRING" id="583356.Igag_0279"/>
<dbReference type="GO" id="GO:0016491">
    <property type="term" value="F:oxidoreductase activity"/>
    <property type="evidence" value="ECO:0007669"/>
    <property type="project" value="UniProtKB-ARBA"/>
</dbReference>
<gene>
    <name evidence="2" type="ordered locus">Igag_0279</name>
</gene>
<sequence>MKSIAWCITGGGANLREIVKSMANIKNIYNIKITVFMTRWGYEVSRIFGVLPIVRNIASGGYYEEFLVEDEGMYYIGRLNLRRYTALVIAPATANTIAKIVNGIADNIASALYAQAVKGGVNVYILPTDIPSESGYIVTETPCHVDRDVCKTYNCTKCLAKDICPVNAITIIEGFPRIDLSKCIGCEKCMYACPFKAVKCWEKIYLEPRDIDLRNIDILKKQRYTYVASNVSELMEKIREVIENG</sequence>
<dbReference type="Proteomes" id="UP000001304">
    <property type="component" value="Chromosome"/>
</dbReference>
<dbReference type="Pfam" id="PF00037">
    <property type="entry name" value="Fer4"/>
    <property type="match status" value="1"/>
</dbReference>
<dbReference type="EMBL" id="CP002098">
    <property type="protein sequence ID" value="ADM27127.1"/>
    <property type="molecule type" value="Genomic_DNA"/>
</dbReference>
<dbReference type="SUPFAM" id="SSF52507">
    <property type="entry name" value="Homo-oligomeric flavin-containing Cys decarboxylases, HFCD"/>
    <property type="match status" value="1"/>
</dbReference>
<dbReference type="PROSITE" id="PS51379">
    <property type="entry name" value="4FE4S_FER_2"/>
    <property type="match status" value="1"/>
</dbReference>
<dbReference type="SUPFAM" id="SSF54862">
    <property type="entry name" value="4Fe-4S ferredoxins"/>
    <property type="match status" value="1"/>
</dbReference>
<keyword evidence="3" id="KW-1185">Reference proteome</keyword>
<evidence type="ECO:0000313" key="2">
    <source>
        <dbReference type="EMBL" id="ADM27127.1"/>
    </source>
</evidence>
<dbReference type="BioCyc" id="IAGG583356:GHAH-290-MONOMER"/>
<name>E0SQQ3_IGNAA</name>
<dbReference type="HOGENOM" id="CLU_098523_0_0_2"/>
<reference evidence="2 3" key="1">
    <citation type="journal article" date="2010" name="Stand. Genomic Sci.">
        <title>Complete genome sequence of Ignisphaera aggregans type strain (AQ1.S1).</title>
        <authorList>
            <person name="Goker M."/>
            <person name="Held B."/>
            <person name="Lapidus A."/>
            <person name="Nolan M."/>
            <person name="Spring S."/>
            <person name="Yasawong M."/>
            <person name="Lucas S."/>
            <person name="Glavina Del Rio T."/>
            <person name="Tice H."/>
            <person name="Cheng J.F."/>
            <person name="Goodwin L."/>
            <person name="Tapia R."/>
            <person name="Pitluck S."/>
            <person name="Liolios K."/>
            <person name="Ivanova N."/>
            <person name="Mavromatis K."/>
            <person name="Mikhailova N."/>
            <person name="Pati A."/>
            <person name="Chen A."/>
            <person name="Palaniappan K."/>
            <person name="Brambilla E."/>
            <person name="Land M."/>
            <person name="Hauser L."/>
            <person name="Chang Y.J."/>
            <person name="Jeffries C.D."/>
            <person name="Brettin T."/>
            <person name="Detter J.C."/>
            <person name="Han C."/>
            <person name="Rohde M."/>
            <person name="Sikorski J."/>
            <person name="Woyke T."/>
            <person name="Bristow J."/>
            <person name="Eisen J.A."/>
            <person name="Markowitz V."/>
            <person name="Hugenholtz P."/>
            <person name="Kyrpides N.C."/>
            <person name="Klenk H.P."/>
        </authorList>
    </citation>
    <scope>NUCLEOTIDE SEQUENCE [LARGE SCALE GENOMIC DNA]</scope>
    <source>
        <strain evidence="3">DSM 17230 / JCM 13409 / AQ1.S1</strain>
    </source>
</reference>
<evidence type="ECO:0000313" key="3">
    <source>
        <dbReference type="Proteomes" id="UP000001304"/>
    </source>
</evidence>
<organism evidence="2 3">
    <name type="scientific">Ignisphaera aggregans (strain DSM 17230 / JCM 13409 / AQ1.S1)</name>
    <dbReference type="NCBI Taxonomy" id="583356"/>
    <lineage>
        <taxon>Archaea</taxon>
        <taxon>Thermoproteota</taxon>
        <taxon>Thermoprotei</taxon>
        <taxon>Desulfurococcales</taxon>
        <taxon>Desulfurococcaceae</taxon>
        <taxon>Ignisphaera</taxon>
    </lineage>
</organism>
<protein>
    <submittedName>
        <fullName evidence="2">Flavoprotein</fullName>
    </submittedName>
</protein>
<proteinExistence type="predicted"/>
<dbReference type="InterPro" id="IPR017896">
    <property type="entry name" value="4Fe4S_Fe-S-bd"/>
</dbReference>